<protein>
    <recommendedName>
        <fullName evidence="4">Equilibrative nucleoside transporter</fullName>
    </recommendedName>
</protein>
<keyword evidence="1" id="KW-1133">Transmembrane helix</keyword>
<evidence type="ECO:0000313" key="3">
    <source>
        <dbReference type="Proteomes" id="UP000014680"/>
    </source>
</evidence>
<accession>L7FLH0</accession>
<reference evidence="2 3" key="1">
    <citation type="submission" date="2012-10" db="EMBL/GenBank/DDBJ databases">
        <authorList>
            <person name="Zafar N."/>
            <person name="Inman J."/>
            <person name="Hall N."/>
            <person name="Lorenzi H."/>
            <person name="Caler E."/>
        </authorList>
    </citation>
    <scope>NUCLEOTIDE SEQUENCE [LARGE SCALE GENOMIC DNA]</scope>
    <source>
        <strain evidence="2 3">IP1</strain>
    </source>
</reference>
<dbReference type="EMBL" id="KB207186">
    <property type="protein sequence ID" value="ELP84009.1"/>
    <property type="molecule type" value="Genomic_DNA"/>
</dbReference>
<gene>
    <name evidence="2" type="ORF">EIN_345950</name>
</gene>
<feature type="transmembrane region" description="Helical" evidence="1">
    <location>
        <begin position="346"/>
        <end position="366"/>
    </location>
</feature>
<feature type="transmembrane region" description="Helical" evidence="1">
    <location>
        <begin position="311"/>
        <end position="334"/>
    </location>
</feature>
<feature type="transmembrane region" description="Helical" evidence="1">
    <location>
        <begin position="109"/>
        <end position="130"/>
    </location>
</feature>
<feature type="transmembrane region" description="Helical" evidence="1">
    <location>
        <begin position="44"/>
        <end position="64"/>
    </location>
</feature>
<dbReference type="VEuPathDB" id="AmoebaDB:EIN_345950"/>
<feature type="transmembrane region" description="Helical" evidence="1">
    <location>
        <begin position="76"/>
        <end position="97"/>
    </location>
</feature>
<sequence length="420" mass="47215">MAFGVFGLSTFSNVVTMLFSFIFGTNYVLLFNSLVHSDIGRYSTAIRFVSAIGGTLVLIVLIVISYLERVTIHYKAFGTFVLLFNFFLTLLCMIVTFCVDFSGDFKKEYFYIIIECLNCMLPPCNFVIFFNFSYSCSAQHTTAYIVGVSFGKVVACSLALAQIDAQYSFFIVLLITLLAVIIWILLLTVYNRYYSLLESQENINFPGSLSDSETALIMKESPSKTFIEIIKRIRYSLLTIFLCYFVSFMLFPRFLSTTYRWFACEEFGSAYEYHQLQIVGKRILVCSLVSSVGDFLGRCLQFFPKIPPVKFVFTTCVIYSAITLVVVLLVYFSTAWDIDIAEVSQLMMSILGFFLSGINGYLVACAIEHSLINIEPRLAVAVVSLSLYVGVVFGNLFGSTVSLIDNIISSNTDCSMPLFA</sequence>
<feature type="transmembrane region" description="Helical" evidence="1">
    <location>
        <begin position="167"/>
        <end position="190"/>
    </location>
</feature>
<name>L7FLH0_ENTIV</name>
<feature type="transmembrane region" description="Helical" evidence="1">
    <location>
        <begin position="233"/>
        <end position="251"/>
    </location>
</feature>
<keyword evidence="3" id="KW-1185">Reference proteome</keyword>
<dbReference type="AlphaFoldDB" id="L7FLH0"/>
<keyword evidence="1" id="KW-0472">Membrane</keyword>
<dbReference type="Proteomes" id="UP000014680">
    <property type="component" value="Unassembled WGS sequence"/>
</dbReference>
<dbReference type="OrthoDB" id="29678at2759"/>
<feature type="transmembrane region" description="Helical" evidence="1">
    <location>
        <begin position="142"/>
        <end position="160"/>
    </location>
</feature>
<dbReference type="KEGG" id="eiv:EIN_345950"/>
<evidence type="ECO:0008006" key="4">
    <source>
        <dbReference type="Google" id="ProtNLM"/>
    </source>
</evidence>
<dbReference type="SUPFAM" id="SSF103473">
    <property type="entry name" value="MFS general substrate transporter"/>
    <property type="match status" value="1"/>
</dbReference>
<proteinExistence type="predicted"/>
<feature type="transmembrane region" description="Helical" evidence="1">
    <location>
        <begin position="378"/>
        <end position="397"/>
    </location>
</feature>
<organism evidence="2 3">
    <name type="scientific">Entamoeba invadens IP1</name>
    <dbReference type="NCBI Taxonomy" id="370355"/>
    <lineage>
        <taxon>Eukaryota</taxon>
        <taxon>Amoebozoa</taxon>
        <taxon>Evosea</taxon>
        <taxon>Archamoebae</taxon>
        <taxon>Mastigamoebida</taxon>
        <taxon>Entamoebidae</taxon>
        <taxon>Entamoeba</taxon>
    </lineage>
</organism>
<dbReference type="GeneID" id="14882980"/>
<dbReference type="OMA" id="KCQERIT"/>
<dbReference type="RefSeq" id="XP_004183355.1">
    <property type="nucleotide sequence ID" value="XM_004183307.1"/>
</dbReference>
<keyword evidence="1" id="KW-0812">Transmembrane</keyword>
<feature type="transmembrane region" description="Helical" evidence="1">
    <location>
        <begin position="6"/>
        <end position="32"/>
    </location>
</feature>
<evidence type="ECO:0000313" key="2">
    <source>
        <dbReference type="EMBL" id="ELP84009.1"/>
    </source>
</evidence>
<dbReference type="InterPro" id="IPR036259">
    <property type="entry name" value="MFS_trans_sf"/>
</dbReference>
<evidence type="ECO:0000256" key="1">
    <source>
        <dbReference type="SAM" id="Phobius"/>
    </source>
</evidence>